<comment type="caution">
    <text evidence="2">The sequence shown here is derived from an EMBL/GenBank/DDBJ whole genome shotgun (WGS) entry which is preliminary data.</text>
</comment>
<organism evidence="2 3">
    <name type="scientific">Ramlibacter humi</name>
    <dbReference type="NCBI Taxonomy" id="2530451"/>
    <lineage>
        <taxon>Bacteria</taxon>
        <taxon>Pseudomonadati</taxon>
        <taxon>Pseudomonadota</taxon>
        <taxon>Betaproteobacteria</taxon>
        <taxon>Burkholderiales</taxon>
        <taxon>Comamonadaceae</taxon>
        <taxon>Ramlibacter</taxon>
    </lineage>
</organism>
<feature type="transmembrane region" description="Helical" evidence="1">
    <location>
        <begin position="78"/>
        <end position="94"/>
    </location>
</feature>
<keyword evidence="1" id="KW-0472">Membrane</keyword>
<feature type="transmembrane region" description="Helical" evidence="1">
    <location>
        <begin position="14"/>
        <end position="34"/>
    </location>
</feature>
<keyword evidence="1" id="KW-1133">Transmembrane helix</keyword>
<evidence type="ECO:0008006" key="4">
    <source>
        <dbReference type="Google" id="ProtNLM"/>
    </source>
</evidence>
<keyword evidence="3" id="KW-1185">Reference proteome</keyword>
<reference evidence="2 3" key="1">
    <citation type="submission" date="2019-03" db="EMBL/GenBank/DDBJ databases">
        <title>Ramlibacter sp. 18x22-1, whole genome shotgun sequence.</title>
        <authorList>
            <person name="Zhang X."/>
            <person name="Feng G."/>
            <person name="Zhu H."/>
        </authorList>
    </citation>
    <scope>NUCLEOTIDE SEQUENCE [LARGE SCALE GENOMIC DNA]</scope>
    <source>
        <strain evidence="2 3">18x22-1</strain>
    </source>
</reference>
<gene>
    <name evidence="2" type="ORF">EZ216_13725</name>
</gene>
<dbReference type="AlphaFoldDB" id="A0A4Z0BLF9"/>
<dbReference type="RefSeq" id="WP_135250350.1">
    <property type="nucleotide sequence ID" value="NZ_SMLK01000004.1"/>
</dbReference>
<feature type="transmembrane region" description="Helical" evidence="1">
    <location>
        <begin position="142"/>
        <end position="161"/>
    </location>
</feature>
<sequence length="230" mass="24182">MAHRFKLYEIDRQTLKLIVGVIALSLPWLTNYFAGGQLDSISASYHAGGWARDILVGFLFAICAFLLAYNGEGTLEMVMSKVAALAALGVAMFPCECGGRDQIIRGVHGASAAVMFLVLAGFCLVFYGRAKAKPGPQARVRGGIYLACAAAILGSIAVIGYDQLTGGSLRNDGVPTLVFRGEAVGLVAFGVSWLVASRVLPLLTADHERVRLLSHESADAAAAGTRPATP</sequence>
<dbReference type="OrthoDB" id="5727564at2"/>
<accession>A0A4Z0BLF9</accession>
<feature type="transmembrane region" description="Helical" evidence="1">
    <location>
        <begin position="106"/>
        <end position="130"/>
    </location>
</feature>
<evidence type="ECO:0000313" key="3">
    <source>
        <dbReference type="Proteomes" id="UP000297839"/>
    </source>
</evidence>
<keyword evidence="1" id="KW-0812">Transmembrane</keyword>
<evidence type="ECO:0000256" key="1">
    <source>
        <dbReference type="SAM" id="Phobius"/>
    </source>
</evidence>
<dbReference type="EMBL" id="SMLK01000004">
    <property type="protein sequence ID" value="TFZ00163.1"/>
    <property type="molecule type" value="Genomic_DNA"/>
</dbReference>
<evidence type="ECO:0000313" key="2">
    <source>
        <dbReference type="EMBL" id="TFZ00163.1"/>
    </source>
</evidence>
<name>A0A4Z0BLF9_9BURK</name>
<proteinExistence type="predicted"/>
<protein>
    <recommendedName>
        <fullName evidence="4">DUF998 domain-containing protein</fullName>
    </recommendedName>
</protein>
<dbReference type="Proteomes" id="UP000297839">
    <property type="component" value="Unassembled WGS sequence"/>
</dbReference>
<feature type="transmembrane region" description="Helical" evidence="1">
    <location>
        <begin position="181"/>
        <end position="203"/>
    </location>
</feature>
<feature type="transmembrane region" description="Helical" evidence="1">
    <location>
        <begin position="54"/>
        <end position="71"/>
    </location>
</feature>